<organism evidence="2 3">
    <name type="scientific">Pseudoalteromonas qingdaonensis</name>
    <dbReference type="NCBI Taxonomy" id="3131913"/>
    <lineage>
        <taxon>Bacteria</taxon>
        <taxon>Pseudomonadati</taxon>
        <taxon>Pseudomonadota</taxon>
        <taxon>Gammaproteobacteria</taxon>
        <taxon>Alteromonadales</taxon>
        <taxon>Pseudoalteromonadaceae</taxon>
        <taxon>Pseudoalteromonas</taxon>
    </lineage>
</organism>
<proteinExistence type="predicted"/>
<comment type="caution">
    <text evidence="2">The sequence shown here is derived from an EMBL/GenBank/DDBJ whole genome shotgun (WGS) entry which is preliminary data.</text>
</comment>
<dbReference type="EMBL" id="JBCGCU010000003">
    <property type="protein sequence ID" value="MEM0514748.1"/>
    <property type="molecule type" value="Genomic_DNA"/>
</dbReference>
<sequence>MKKLTVAIASVLFSGAAFAQSYQSITDLEYVNFDSDDFVSLSSKYYFAPKQVLGPLDQFEYINKTTNVYGGIADSDFATNYNLGGEYFINNFVVGASYNTTDFDDAGDVDGYTLSLGYLVNDNLLFKVDRVDYEHADEVYFFSGQYNHALNATDYIGFTAKVDDEFDHREVSAKYFKDLQHGNYLTVEGTFIDIEDGDSYWELGSSYYFSKATSAFVEFDEEDNYGFGAKHFFTTNFAVTAGYGNNWDDSDLDQYYLKATAQF</sequence>
<evidence type="ECO:0000313" key="3">
    <source>
        <dbReference type="Proteomes" id="UP001447008"/>
    </source>
</evidence>
<gene>
    <name evidence="2" type="ORF">WCN91_04770</name>
</gene>
<evidence type="ECO:0000313" key="2">
    <source>
        <dbReference type="EMBL" id="MEM0514748.1"/>
    </source>
</evidence>
<keyword evidence="3" id="KW-1185">Reference proteome</keyword>
<dbReference type="SUPFAM" id="SSF56935">
    <property type="entry name" value="Porins"/>
    <property type="match status" value="1"/>
</dbReference>
<accession>A0ABU9MXR2</accession>
<dbReference type="Pfam" id="PF16956">
    <property type="entry name" value="Porin_7"/>
    <property type="match status" value="1"/>
</dbReference>
<protein>
    <submittedName>
        <fullName evidence="2">Porin</fullName>
    </submittedName>
</protein>
<dbReference type="RefSeq" id="WP_342676801.1">
    <property type="nucleotide sequence ID" value="NZ_JBCGCU010000003.1"/>
</dbReference>
<dbReference type="Proteomes" id="UP001447008">
    <property type="component" value="Unassembled WGS sequence"/>
</dbReference>
<dbReference type="Gene3D" id="2.40.160.10">
    <property type="entry name" value="Porin"/>
    <property type="match status" value="1"/>
</dbReference>
<feature type="chain" id="PRO_5047182013" evidence="1">
    <location>
        <begin position="20"/>
        <end position="263"/>
    </location>
</feature>
<name>A0ABU9MXR2_9GAMM</name>
<dbReference type="InterPro" id="IPR031593">
    <property type="entry name" value="Porin_7"/>
</dbReference>
<keyword evidence="1" id="KW-0732">Signal</keyword>
<reference evidence="2 3" key="1">
    <citation type="submission" date="2024-03" db="EMBL/GenBank/DDBJ databases">
        <title>Pseudoalteromonas qingdaonensis sp. nov., isolated from the intestines of marine benthic organisms.</title>
        <authorList>
            <person name="Lin X."/>
            <person name="Fang S."/>
            <person name="Hu X."/>
        </authorList>
    </citation>
    <scope>NUCLEOTIDE SEQUENCE [LARGE SCALE GENOMIC DNA]</scope>
    <source>
        <strain evidence="2 3">YIC-827</strain>
    </source>
</reference>
<dbReference type="InterPro" id="IPR023614">
    <property type="entry name" value="Porin_dom_sf"/>
</dbReference>
<evidence type="ECO:0000256" key="1">
    <source>
        <dbReference type="SAM" id="SignalP"/>
    </source>
</evidence>
<feature type="signal peptide" evidence="1">
    <location>
        <begin position="1"/>
        <end position="19"/>
    </location>
</feature>